<feature type="region of interest" description="Disordered" evidence="1">
    <location>
        <begin position="251"/>
        <end position="360"/>
    </location>
</feature>
<sequence length="1956" mass="222414">MPPKKKPSRKQPSQKEDPVTQNDDAEQEVDAPPPGEAGASETPEIKQVRWAKPKTTWIAQSTYSKWAPALFERSWKELQRLNTTSFDGPHLSSPLCQEEAGKGKPSVPRNDSQHLQSLYENVELRREDYLNEIEDEDVGLLDIGLDSPIPLVGDRMDGNLTATFQLENGDEHIASVEILRRNLNEETPAEHFIVVPLNNTVIVNGTTYTNNVPGESNRIFIGPLGSFSIIELLHTPIFLWKNKEGALSKAKGKALKRSKPKGEEQPAATLSFDIIPTREDGLGQPSRGEGESDDSLSSDKPDNGGPNSNAPHSDRPSIDRPIIHNGSDKIPSQHSSSSDADSEEPVEVPQETEGSYNSATNLEDVVNPVLLAISRLQQDRNTGFCVEINNTLIRPGQPWILPLRLARATVLLVLHCVRSHKSSGGLDMKIRVLNPLESKSNKQTRDYIWNVASGSSVLQRWMAGIGFNLQELQIALPDSLESVPSPAALDEEEASMITILNAWTVALGLELNPNWVPHHYPRNSSASTKADRVRFFQEARKLFDLALSGHRLSWRHVYGFLGNQNYVVGKRFLERNRMFSLNNVSAERLIETQMDAQKKHDNMIKRLRQETNDNQEKARSVSLRRTTLVKIELHKSPSKPPSLKRLSFSAPSEYPRKRIKSLPDDWKKTVPHLTLDEYKVYAQKRKKLEYEGPQNFPQKEHPPKRIPSLSWSDAKYRVFRDTSDFPEEQDPCTYLRKRMMQLVDEPEEEPGSDIDYPWEDIDMKQTVRSIASVVQAVAHAEGQVRDLESIDYTAIEPTEDAVSRTIKYSGRRLLILPTITMNRKGAPARGVAKRLILVTIQPLHTGIAMRWRRDVPNSDGVYVAKEVSEPEPVSVSVFDYAPWYSNLEERRMTYAELRRFINNNLIGPNQIDLGENINWYAGPILPDISSGWKFKHYVILHAWALALGLEVNTDFPPQGEDFFSDANTLIGLVLKGLADWKLVWSFLRCHNFVKNTKMVPKERRFDHTVAERLLKASQSRLSDEAHELLPARIPRNEGFQDVVAGRKRKHDSEFPTDSWQGKEEFEEAMQDLIKVGIRVSDLTRTQLHAKHHLFSHQEDSPSDRNPGAQDTEIQIQDEYGTGFVSPDPCKDFKEELKSLIEKHGVAVADVAKTFRSEEVWLKVDDAGRAIASVTLAITSANDLDHGYSYISAEEAEFISEAVESTSDPEMQKAHLQLLNLDAATPGFGPIIVALRHGNHIVLMILQLDHHSNPEILVLDSRAWSWDQAARNQVYQIAVQIMRKASWEEHGSSVSLEDPPHAKWVECATQTNSWACGFYTAFNGWAAALGLVINPRFLKNWNKDNFEFLQEAAEVVSLVVMGKATLTLIKNFLDYSKFVLPGQTIKKGRRFRHTVLNLSRFGSDLQDLLNKLKVKEDVYRRSGRMSHNRIDLPNSRPHNTDWPCDSWEEKSDEQYLFMLEDLAKAGHLTPNMNNWQLKNAFSKYSTDWITAERSIPQRFVTDFWMSQKPGKTMTSPGLVRKFQKYSEIDNLELQGIDISPCIISSRNRGFYQLLVDDARFDKRGHIQAAVSTNMMMDWSERVACIAAVVQAIDVHQTNIIGGFSLVTMRSIESAQSLPEDGSGVSNALDLLQADDSNRLDPVSRPRRCWLLPYEVSEILNMRSVSHSFLAVIQEEEVKRGGPNRFCVYFLDSRPQYLKVKKDLIYDQIKHMARALGWAIQRNGAGDIDFQASPRFVKVTNQGTPFACGDHTVLNAWILALGLTPSLHGKSNLTGNKYEKTLQELRQLMNLALNGALDWKTLTAWLFCNRLTVETRAGLVPPNRRFNTTAAQITINDEGETNLHEYIESLRSEDEMMVNLYQDIPYDHTSNVDFSRDGWEFEYEDGHGPQELNRLDEDMDDLGFLDFGPDMPYYREQAERQWQERKYQERRAHRSRWQQKMRDQQRPPGIRRRGLSFL</sequence>
<organism evidence="2 3">
    <name type="scientific">Paraphaeosphaeria minitans</name>
    <dbReference type="NCBI Taxonomy" id="565426"/>
    <lineage>
        <taxon>Eukaryota</taxon>
        <taxon>Fungi</taxon>
        <taxon>Dikarya</taxon>
        <taxon>Ascomycota</taxon>
        <taxon>Pezizomycotina</taxon>
        <taxon>Dothideomycetes</taxon>
        <taxon>Pleosporomycetidae</taxon>
        <taxon>Pleosporales</taxon>
        <taxon>Massarineae</taxon>
        <taxon>Didymosphaeriaceae</taxon>
        <taxon>Paraphaeosphaeria</taxon>
    </lineage>
</organism>
<dbReference type="EMBL" id="WJXW01000002">
    <property type="protein sequence ID" value="KAF9739364.1"/>
    <property type="molecule type" value="Genomic_DNA"/>
</dbReference>
<gene>
    <name evidence="2" type="ORF">PMIN01_01998</name>
</gene>
<dbReference type="SUPFAM" id="SSF54001">
    <property type="entry name" value="Cysteine proteinases"/>
    <property type="match status" value="1"/>
</dbReference>
<feature type="region of interest" description="Disordered" evidence="1">
    <location>
        <begin position="1931"/>
        <end position="1956"/>
    </location>
</feature>
<evidence type="ECO:0000313" key="3">
    <source>
        <dbReference type="Proteomes" id="UP000756921"/>
    </source>
</evidence>
<feature type="compositionally biased region" description="Basic residues" evidence="1">
    <location>
        <begin position="1947"/>
        <end position="1956"/>
    </location>
</feature>
<evidence type="ECO:0000256" key="1">
    <source>
        <dbReference type="SAM" id="MobiDB-lite"/>
    </source>
</evidence>
<protein>
    <recommendedName>
        <fullName evidence="4">Ubiquitin-like protease family profile domain-containing protein</fullName>
    </recommendedName>
</protein>
<feature type="compositionally biased region" description="Basic and acidic residues" evidence="1">
    <location>
        <begin position="312"/>
        <end position="322"/>
    </location>
</feature>
<evidence type="ECO:0000313" key="2">
    <source>
        <dbReference type="EMBL" id="KAF9739364.1"/>
    </source>
</evidence>
<accession>A0A9P6GPV0</accession>
<reference evidence="2" key="1">
    <citation type="journal article" date="2020" name="Mol. Plant Microbe Interact.">
        <title>Genome Sequence of the Biocontrol Agent Coniothyrium minitans strain Conio (IMI 134523).</title>
        <authorList>
            <person name="Patel D."/>
            <person name="Shittu T.A."/>
            <person name="Baroncelli R."/>
            <person name="Muthumeenakshi S."/>
            <person name="Osborne T.H."/>
            <person name="Janganan T.K."/>
            <person name="Sreenivasaprasad S."/>
        </authorList>
    </citation>
    <scope>NUCLEOTIDE SEQUENCE</scope>
    <source>
        <strain evidence="2">Conio</strain>
    </source>
</reference>
<evidence type="ECO:0008006" key="4">
    <source>
        <dbReference type="Google" id="ProtNLM"/>
    </source>
</evidence>
<proteinExistence type="predicted"/>
<feature type="region of interest" description="Disordered" evidence="1">
    <location>
        <begin position="1"/>
        <end position="47"/>
    </location>
</feature>
<dbReference type="OrthoDB" id="3825435at2759"/>
<feature type="region of interest" description="Disordered" evidence="1">
    <location>
        <begin position="86"/>
        <end position="112"/>
    </location>
</feature>
<name>A0A9P6GPV0_9PLEO</name>
<keyword evidence="3" id="KW-1185">Reference proteome</keyword>
<comment type="caution">
    <text evidence="2">The sequence shown here is derived from an EMBL/GenBank/DDBJ whole genome shotgun (WGS) entry which is preliminary data.</text>
</comment>
<dbReference type="Proteomes" id="UP000756921">
    <property type="component" value="Unassembled WGS sequence"/>
</dbReference>
<dbReference type="InterPro" id="IPR038765">
    <property type="entry name" value="Papain-like_cys_pep_sf"/>
</dbReference>